<dbReference type="PROSITE" id="PS50860">
    <property type="entry name" value="AA_TRNA_LIGASE_II_ALA"/>
    <property type="match status" value="1"/>
</dbReference>
<dbReference type="InterPro" id="IPR002318">
    <property type="entry name" value="Ala-tRNA-lgiase_IIc"/>
</dbReference>
<dbReference type="Gene3D" id="3.30.930.10">
    <property type="entry name" value="Bira Bifunctional Protein, Domain 2"/>
    <property type="match status" value="1"/>
</dbReference>
<dbReference type="FunFam" id="3.30.980.10:FF:000004">
    <property type="entry name" value="Alanine--tRNA ligase, cytoplasmic"/>
    <property type="match status" value="1"/>
</dbReference>
<evidence type="ECO:0000256" key="5">
    <source>
        <dbReference type="ARBA" id="ARBA00022741"/>
    </source>
</evidence>
<evidence type="ECO:0000256" key="2">
    <source>
        <dbReference type="ARBA" id="ARBA00013168"/>
    </source>
</evidence>
<evidence type="ECO:0000256" key="9">
    <source>
        <dbReference type="ARBA" id="ARBA00023146"/>
    </source>
</evidence>
<evidence type="ECO:0000256" key="6">
    <source>
        <dbReference type="ARBA" id="ARBA00022840"/>
    </source>
</evidence>
<evidence type="ECO:0000256" key="7">
    <source>
        <dbReference type="ARBA" id="ARBA00022884"/>
    </source>
</evidence>
<dbReference type="SMART" id="SM00863">
    <property type="entry name" value="tRNA_SAD"/>
    <property type="match status" value="1"/>
</dbReference>
<evidence type="ECO:0000256" key="8">
    <source>
        <dbReference type="ARBA" id="ARBA00022917"/>
    </source>
</evidence>
<dbReference type="EC" id="6.1.1.7" evidence="2"/>
<dbReference type="SUPFAM" id="SSF55186">
    <property type="entry name" value="ThrRS/AlaRS common domain"/>
    <property type="match status" value="1"/>
</dbReference>
<dbReference type="GO" id="GO:0006419">
    <property type="term" value="P:alanyl-tRNA aminoacylation"/>
    <property type="evidence" value="ECO:0007669"/>
    <property type="project" value="InterPro"/>
</dbReference>
<evidence type="ECO:0000313" key="12">
    <source>
        <dbReference type="Proteomes" id="UP000034627"/>
    </source>
</evidence>
<dbReference type="GO" id="GO:0000049">
    <property type="term" value="F:tRNA binding"/>
    <property type="evidence" value="ECO:0007669"/>
    <property type="project" value="UniProtKB-KW"/>
</dbReference>
<dbReference type="GO" id="GO:0002161">
    <property type="term" value="F:aminoacyl-tRNA deacylase activity"/>
    <property type="evidence" value="ECO:0007669"/>
    <property type="project" value="TreeGrafter"/>
</dbReference>
<dbReference type="AlphaFoldDB" id="A0A0G0RU46"/>
<keyword evidence="3" id="KW-0820">tRNA-binding</keyword>
<dbReference type="InterPro" id="IPR050058">
    <property type="entry name" value="Ala-tRNA_ligase"/>
</dbReference>
<evidence type="ECO:0000259" key="10">
    <source>
        <dbReference type="PROSITE" id="PS50860"/>
    </source>
</evidence>
<dbReference type="GO" id="GO:0004813">
    <property type="term" value="F:alanine-tRNA ligase activity"/>
    <property type="evidence" value="ECO:0007669"/>
    <property type="project" value="UniProtKB-EC"/>
</dbReference>
<evidence type="ECO:0000256" key="4">
    <source>
        <dbReference type="ARBA" id="ARBA00022598"/>
    </source>
</evidence>
<dbReference type="InterPro" id="IPR018165">
    <property type="entry name" value="Ala-tRNA-synth_IIc_core"/>
</dbReference>
<dbReference type="Pfam" id="PF01411">
    <property type="entry name" value="tRNA-synt_2c"/>
    <property type="match status" value="1"/>
</dbReference>
<dbReference type="NCBIfam" id="NF002436">
    <property type="entry name" value="PRK01584.1"/>
    <property type="match status" value="1"/>
</dbReference>
<evidence type="ECO:0000313" key="11">
    <source>
        <dbReference type="EMBL" id="KKR56179.1"/>
    </source>
</evidence>
<dbReference type="InterPro" id="IPR018163">
    <property type="entry name" value="Thr/Ala-tRNA-synth_IIc_edit"/>
</dbReference>
<comment type="caution">
    <text evidence="11">The sequence shown here is derived from an EMBL/GenBank/DDBJ whole genome shotgun (WGS) entry which is preliminary data.</text>
</comment>
<dbReference type="PATRIC" id="fig|1618601.3.peg.85"/>
<dbReference type="PANTHER" id="PTHR11777">
    <property type="entry name" value="ALANYL-TRNA SYNTHETASE"/>
    <property type="match status" value="1"/>
</dbReference>
<dbReference type="CDD" id="cd00673">
    <property type="entry name" value="AlaRS_core"/>
    <property type="match status" value="1"/>
</dbReference>
<keyword evidence="9" id="KW-0030">Aminoacyl-tRNA synthetase</keyword>
<proteinExistence type="inferred from homology"/>
<dbReference type="EMBL" id="LBYR01000003">
    <property type="protein sequence ID" value="KKR56179.1"/>
    <property type="molecule type" value="Genomic_DNA"/>
</dbReference>
<dbReference type="Proteomes" id="UP000034627">
    <property type="component" value="Unassembled WGS sequence"/>
</dbReference>
<dbReference type="Pfam" id="PF07973">
    <property type="entry name" value="tRNA_SAD"/>
    <property type="match status" value="1"/>
</dbReference>
<organism evidence="11 12">
    <name type="scientific">Candidatus Woesebacteria bacterium GW2011_GWF1_40_24</name>
    <dbReference type="NCBI Taxonomy" id="1618601"/>
    <lineage>
        <taxon>Bacteria</taxon>
        <taxon>Candidatus Woeseibacteriota</taxon>
    </lineage>
</organism>
<protein>
    <recommendedName>
        <fullName evidence="2">alanine--tRNA ligase</fullName>
        <ecNumber evidence="2">6.1.1.7</ecNumber>
    </recommendedName>
</protein>
<keyword evidence="5" id="KW-0547">Nucleotide-binding</keyword>
<dbReference type="SUPFAM" id="SSF101353">
    <property type="entry name" value="Putative anticodon-binding domain of alanyl-tRNA synthetase (AlaRS)"/>
    <property type="match status" value="1"/>
</dbReference>
<dbReference type="GO" id="GO:0005829">
    <property type="term" value="C:cytosol"/>
    <property type="evidence" value="ECO:0007669"/>
    <property type="project" value="TreeGrafter"/>
</dbReference>
<keyword evidence="4 11" id="KW-0436">Ligase</keyword>
<reference evidence="11 12" key="1">
    <citation type="journal article" date="2015" name="Nature">
        <title>rRNA introns, odd ribosomes, and small enigmatic genomes across a large radiation of phyla.</title>
        <authorList>
            <person name="Brown C.T."/>
            <person name="Hug L.A."/>
            <person name="Thomas B.C."/>
            <person name="Sharon I."/>
            <person name="Castelle C.J."/>
            <person name="Singh A."/>
            <person name="Wilkins M.J."/>
            <person name="Williams K.H."/>
            <person name="Banfield J.F."/>
        </authorList>
    </citation>
    <scope>NUCLEOTIDE SEQUENCE [LARGE SCALE GENOMIC DNA]</scope>
</reference>
<dbReference type="InterPro" id="IPR018162">
    <property type="entry name" value="Ala-tRNA-ligase_IIc_anticod-bd"/>
</dbReference>
<name>A0A0G0RU46_9BACT</name>
<dbReference type="Gene3D" id="3.30.980.10">
    <property type="entry name" value="Threonyl-trna Synthetase, Chain A, domain 2"/>
    <property type="match status" value="1"/>
</dbReference>
<feature type="domain" description="Alanyl-transfer RNA synthetases family profile" evidence="10">
    <location>
        <begin position="1"/>
        <end position="602"/>
    </location>
</feature>
<dbReference type="SUPFAM" id="SSF55681">
    <property type="entry name" value="Class II aaRS and biotin synthetases"/>
    <property type="match status" value="1"/>
</dbReference>
<comment type="similarity">
    <text evidence="1">Belongs to the class-II aminoacyl-tRNA synthetase family.</text>
</comment>
<keyword evidence="6" id="KW-0067">ATP-binding</keyword>
<accession>A0A0G0RU46</accession>
<keyword evidence="7" id="KW-0694">RNA-binding</keyword>
<dbReference type="InterPro" id="IPR018164">
    <property type="entry name" value="Ala-tRNA-synth_IIc_N"/>
</dbReference>
<dbReference type="InterPro" id="IPR012947">
    <property type="entry name" value="tRNA_SAD"/>
</dbReference>
<evidence type="ECO:0000256" key="1">
    <source>
        <dbReference type="ARBA" id="ARBA00008226"/>
    </source>
</evidence>
<dbReference type="PRINTS" id="PR00980">
    <property type="entry name" value="TRNASYNTHALA"/>
</dbReference>
<dbReference type="InterPro" id="IPR045864">
    <property type="entry name" value="aa-tRNA-synth_II/BPL/LPL"/>
</dbReference>
<dbReference type="Gene3D" id="3.30.54.20">
    <property type="match status" value="1"/>
</dbReference>
<gene>
    <name evidence="11" type="ORF">UT93_C0003G0011</name>
</gene>
<dbReference type="PANTHER" id="PTHR11777:SF9">
    <property type="entry name" value="ALANINE--TRNA LIGASE, CYTOPLASMIC"/>
    <property type="match status" value="1"/>
</dbReference>
<dbReference type="GO" id="GO:0005524">
    <property type="term" value="F:ATP binding"/>
    <property type="evidence" value="ECO:0007669"/>
    <property type="project" value="UniProtKB-KW"/>
</dbReference>
<sequence length="602" mass="67769">MSTEEIREKYLNFFKKNDHAEITPSPLVIDSDPTTLFTSSGMQQLVPYLKGEKHPKGKRLADSQPSLRLQDLEEVGDNRHTTFFEMLGNWSLGDYFKEEQLKWIWKFYTEELGISSERLHVSVFEGDGEVPKDTESFEIWKKIGVPENHIHFYDAKKNWWSRAGIPQEMPPGEIGGPDSEIFYEFEDIAHRPEFGSFCHPNCDCGKFLEIGNSVFMQYQKTDDGKLIDLPQKNVDFGGGLERVSAALLNNPDIFAIDIFSGVIGKIEKETGRLYGSDISKDVSYRVIADHLRAAVNLLAEGVIPGNKLHGYVLRRLVRRAMFHFHLLGSGISGSAVSHIAEEYRKYYPNVDKNWQFIDENLTAEATRFEAALKRGLAKLTRAVSEGVEIDGKFAFDLYQTEGFPLELSMEILKQNGMNFTRDEKNSFEEEFEKHKSASRSASAGMFKGGLAEASEITTKLHTATHVLHAALRQVLGEHVGQKGSHITNERLRFDFSNQQKLSDKEIGQIEDLINLKIAEDLPVTFSVMSLPDAIASGAMHFFAEKYGQEVKVYTVGDPKGIWFSKEVCGGPHVTHTGEIGGVKIIKQEKIGSGIIRLYATIK</sequence>
<evidence type="ECO:0000256" key="3">
    <source>
        <dbReference type="ARBA" id="ARBA00022555"/>
    </source>
</evidence>
<keyword evidence="8" id="KW-0648">Protein biosynthesis</keyword>